<dbReference type="AlphaFoldDB" id="A0A849P0Y9"/>
<reference evidence="13 14" key="1">
    <citation type="submission" date="2020-05" db="EMBL/GenBank/DDBJ databases">
        <authorList>
            <person name="Niu N."/>
        </authorList>
    </citation>
    <scope>NUCLEOTIDE SEQUENCE [LARGE SCALE GENOMIC DNA]</scope>
    <source>
        <strain evidence="13 14">3340-03</strain>
    </source>
</reference>
<evidence type="ECO:0000313" key="14">
    <source>
        <dbReference type="Proteomes" id="UP000537862"/>
    </source>
</evidence>
<evidence type="ECO:0000259" key="11">
    <source>
        <dbReference type="PROSITE" id="PS50109"/>
    </source>
</evidence>
<gene>
    <name evidence="13" type="ORF">HKX39_00550</name>
</gene>
<dbReference type="InterPro" id="IPR003661">
    <property type="entry name" value="HisK_dim/P_dom"/>
</dbReference>
<sequence>MEKFQLSFFGSKAQFIVKWTLRVSLFIAVIAVFVLLALLIGSAGNTSRFAEQFDILLLLNGVLALALFIWVFSLVLGLLKQVRKKKFGAKLTSRFAFFFAVIAIVPGVIIYLLSVQFMSRSVESWFNVKVDSALESGLTLGQASLDTMREDLLSATRRLAINLGNVDDMELPAALTRLREDSQNTDVLVFAANGTKVVAFASSTFGSLLPQLPSANLLSQLRLSRQYAGVEEVVSEEGGRERPQYQLRIIVPLFTSSRLDTNLTGTTEPHWLQLTKMVPEAFSNNLNEVQMGYRNYEELALSRGGIRQLFTITLTMALLLTVFASLGIALWLAKRLVEPLLTLAEGTQAVAAGDYRQIPEPKQSDEVGQLSRSFNLMTSQLEEARCQVQNNRLKLEQSNLYLESILAGLTTGVIVLDQLFNVVRVNKGAQTILHDDLSDVMGKSLDVKAHLQAFNQLIRRAFAAHIAVGSTRQYWQEQIELQHEDEQGHQRELTLLLRGTHLRHDDNKLNYLLVFDDISEVISANRAVAWGEVARRLAHEIKNPLTPIQLSAERIQMKLSPKLDEQDSQFLDRLTNTIVNQVFSLKTMVDDFREYARTPPAQFQEVNVNELITDIAVLYGWTPEGNEEELLYRQLKLELDPNLPLVQADTTQLRQVFNNLLSNARDAMEGLALSGSDPGITIQTQCTYIEDSLTDNSPAVHIVIKDRGPGFPSNILQKVFEPYVTTKPHGTGLGLAIVRKIVEEHHGKIEVSNMPEGGAKISILLSRIVKK</sequence>
<dbReference type="Pfam" id="PF00672">
    <property type="entry name" value="HAMP"/>
    <property type="match status" value="1"/>
</dbReference>
<proteinExistence type="predicted"/>
<dbReference type="CDD" id="cd00130">
    <property type="entry name" value="PAS"/>
    <property type="match status" value="1"/>
</dbReference>
<keyword evidence="5" id="KW-0808">Transferase</keyword>
<dbReference type="InterPro" id="IPR003660">
    <property type="entry name" value="HAMP_dom"/>
</dbReference>
<dbReference type="SMART" id="SM00304">
    <property type="entry name" value="HAMP"/>
    <property type="match status" value="1"/>
</dbReference>
<dbReference type="InterPro" id="IPR036097">
    <property type="entry name" value="HisK_dim/P_sf"/>
</dbReference>
<dbReference type="Pfam" id="PF00512">
    <property type="entry name" value="HisKA"/>
    <property type="match status" value="1"/>
</dbReference>
<dbReference type="Proteomes" id="UP000537862">
    <property type="component" value="Unassembled WGS sequence"/>
</dbReference>
<dbReference type="InterPro" id="IPR003594">
    <property type="entry name" value="HATPase_dom"/>
</dbReference>
<dbReference type="SUPFAM" id="SSF158472">
    <property type="entry name" value="HAMP domain-like"/>
    <property type="match status" value="1"/>
</dbReference>
<dbReference type="EC" id="2.7.13.3" evidence="3"/>
<dbReference type="GO" id="GO:0000155">
    <property type="term" value="F:phosphorelay sensor kinase activity"/>
    <property type="evidence" value="ECO:0007669"/>
    <property type="project" value="InterPro"/>
</dbReference>
<dbReference type="SMART" id="SM00387">
    <property type="entry name" value="HATPase_c"/>
    <property type="match status" value="1"/>
</dbReference>
<comment type="subcellular location">
    <subcellularLocation>
        <location evidence="2">Membrane</location>
    </subcellularLocation>
</comment>
<dbReference type="RefSeq" id="WP_171679369.1">
    <property type="nucleotide sequence ID" value="NZ_JABGBN010000001.1"/>
</dbReference>
<dbReference type="CDD" id="cd06225">
    <property type="entry name" value="HAMP"/>
    <property type="match status" value="1"/>
</dbReference>
<evidence type="ECO:0000256" key="9">
    <source>
        <dbReference type="ARBA" id="ARBA00023012"/>
    </source>
</evidence>
<dbReference type="Gene3D" id="3.30.450.20">
    <property type="entry name" value="PAS domain"/>
    <property type="match status" value="1"/>
</dbReference>
<dbReference type="PROSITE" id="PS50109">
    <property type="entry name" value="HIS_KIN"/>
    <property type="match status" value="1"/>
</dbReference>
<evidence type="ECO:0000313" key="13">
    <source>
        <dbReference type="EMBL" id="NOL50666.1"/>
    </source>
</evidence>
<dbReference type="InterPro" id="IPR035965">
    <property type="entry name" value="PAS-like_dom_sf"/>
</dbReference>
<dbReference type="InterPro" id="IPR017232">
    <property type="entry name" value="NtrY"/>
</dbReference>
<keyword evidence="14" id="KW-1185">Reference proteome</keyword>
<keyword evidence="10" id="KW-1133">Transmembrane helix</keyword>
<dbReference type="SMART" id="SM00388">
    <property type="entry name" value="HisKA"/>
    <property type="match status" value="1"/>
</dbReference>
<comment type="catalytic activity">
    <reaction evidence="1">
        <text>ATP + protein L-histidine = ADP + protein N-phospho-L-histidine.</text>
        <dbReference type="EC" id="2.7.13.3"/>
    </reaction>
</comment>
<dbReference type="Gene3D" id="6.10.340.10">
    <property type="match status" value="1"/>
</dbReference>
<dbReference type="PANTHER" id="PTHR43065">
    <property type="entry name" value="SENSOR HISTIDINE KINASE"/>
    <property type="match status" value="1"/>
</dbReference>
<dbReference type="PIRSF" id="PIRSF037532">
    <property type="entry name" value="STHK_NtrY"/>
    <property type="match status" value="1"/>
</dbReference>
<dbReference type="InterPro" id="IPR000014">
    <property type="entry name" value="PAS"/>
</dbReference>
<dbReference type="InterPro" id="IPR004358">
    <property type="entry name" value="Sig_transdc_His_kin-like_C"/>
</dbReference>
<evidence type="ECO:0000256" key="3">
    <source>
        <dbReference type="ARBA" id="ARBA00012438"/>
    </source>
</evidence>
<keyword evidence="9" id="KW-0902">Two-component regulatory system</keyword>
<keyword evidence="8" id="KW-0067">ATP-binding</keyword>
<dbReference type="Pfam" id="PF02518">
    <property type="entry name" value="HATPase_c"/>
    <property type="match status" value="1"/>
</dbReference>
<dbReference type="CDD" id="cd00082">
    <property type="entry name" value="HisKA"/>
    <property type="match status" value="1"/>
</dbReference>
<keyword evidence="6" id="KW-0547">Nucleotide-binding</keyword>
<protein>
    <recommendedName>
        <fullName evidence="3">histidine kinase</fullName>
        <ecNumber evidence="3">2.7.13.3</ecNumber>
    </recommendedName>
</protein>
<dbReference type="SUPFAM" id="SSF47384">
    <property type="entry name" value="Homodimeric domain of signal transducing histidine kinase"/>
    <property type="match status" value="1"/>
</dbReference>
<accession>A0A849P0Y9</accession>
<comment type="caution">
    <text evidence="13">The sequence shown here is derived from an EMBL/GenBank/DDBJ whole genome shotgun (WGS) entry which is preliminary data.</text>
</comment>
<dbReference type="GO" id="GO:0016020">
    <property type="term" value="C:membrane"/>
    <property type="evidence" value="ECO:0007669"/>
    <property type="project" value="UniProtKB-SubCell"/>
</dbReference>
<keyword evidence="10" id="KW-0812">Transmembrane</keyword>
<feature type="transmembrane region" description="Helical" evidence="10">
    <location>
        <begin position="309"/>
        <end position="333"/>
    </location>
</feature>
<evidence type="ECO:0000256" key="7">
    <source>
        <dbReference type="ARBA" id="ARBA00022777"/>
    </source>
</evidence>
<name>A0A849P0Y9_9BURK</name>
<evidence type="ECO:0000256" key="1">
    <source>
        <dbReference type="ARBA" id="ARBA00000085"/>
    </source>
</evidence>
<dbReference type="PANTHER" id="PTHR43065:SF10">
    <property type="entry name" value="PEROXIDE STRESS-ACTIVATED HISTIDINE KINASE MAK3"/>
    <property type="match status" value="1"/>
</dbReference>
<dbReference type="InterPro" id="IPR036890">
    <property type="entry name" value="HATPase_C_sf"/>
</dbReference>
<dbReference type="GO" id="GO:0005524">
    <property type="term" value="F:ATP binding"/>
    <property type="evidence" value="ECO:0007669"/>
    <property type="project" value="UniProtKB-KW"/>
</dbReference>
<dbReference type="SUPFAM" id="SSF55785">
    <property type="entry name" value="PYP-like sensor domain (PAS domain)"/>
    <property type="match status" value="1"/>
</dbReference>
<feature type="domain" description="Histidine kinase" evidence="11">
    <location>
        <begin position="536"/>
        <end position="769"/>
    </location>
</feature>
<dbReference type="EMBL" id="JABGBN010000001">
    <property type="protein sequence ID" value="NOL50666.1"/>
    <property type="molecule type" value="Genomic_DNA"/>
</dbReference>
<dbReference type="Gene3D" id="1.10.287.130">
    <property type="match status" value="1"/>
</dbReference>
<keyword evidence="7" id="KW-0418">Kinase</keyword>
<dbReference type="Gene3D" id="3.30.565.10">
    <property type="entry name" value="Histidine kinase-like ATPase, C-terminal domain"/>
    <property type="match status" value="1"/>
</dbReference>
<feature type="domain" description="HAMP" evidence="12">
    <location>
        <begin position="334"/>
        <end position="386"/>
    </location>
</feature>
<organism evidence="13 14">
    <name type="scientific">Pelistega suis</name>
    <dbReference type="NCBI Taxonomy" id="1631957"/>
    <lineage>
        <taxon>Bacteria</taxon>
        <taxon>Pseudomonadati</taxon>
        <taxon>Pseudomonadota</taxon>
        <taxon>Betaproteobacteria</taxon>
        <taxon>Burkholderiales</taxon>
        <taxon>Alcaligenaceae</taxon>
        <taxon>Pelistega</taxon>
    </lineage>
</organism>
<keyword evidence="10" id="KW-0472">Membrane</keyword>
<evidence type="ECO:0000256" key="10">
    <source>
        <dbReference type="SAM" id="Phobius"/>
    </source>
</evidence>
<dbReference type="InterPro" id="IPR005467">
    <property type="entry name" value="His_kinase_dom"/>
</dbReference>
<evidence type="ECO:0000256" key="4">
    <source>
        <dbReference type="ARBA" id="ARBA00022553"/>
    </source>
</evidence>
<evidence type="ECO:0000256" key="5">
    <source>
        <dbReference type="ARBA" id="ARBA00022679"/>
    </source>
</evidence>
<evidence type="ECO:0000256" key="8">
    <source>
        <dbReference type="ARBA" id="ARBA00022840"/>
    </source>
</evidence>
<keyword evidence="4" id="KW-0597">Phosphoprotein</keyword>
<evidence type="ECO:0000256" key="6">
    <source>
        <dbReference type="ARBA" id="ARBA00022741"/>
    </source>
</evidence>
<dbReference type="PRINTS" id="PR00344">
    <property type="entry name" value="BCTRLSENSOR"/>
</dbReference>
<dbReference type="PROSITE" id="PS50885">
    <property type="entry name" value="HAMP"/>
    <property type="match status" value="1"/>
</dbReference>
<evidence type="ECO:0000259" key="12">
    <source>
        <dbReference type="PROSITE" id="PS50885"/>
    </source>
</evidence>
<feature type="transmembrane region" description="Helical" evidence="10">
    <location>
        <begin position="21"/>
        <end position="43"/>
    </location>
</feature>
<evidence type="ECO:0000256" key="2">
    <source>
        <dbReference type="ARBA" id="ARBA00004370"/>
    </source>
</evidence>
<dbReference type="SUPFAM" id="SSF55874">
    <property type="entry name" value="ATPase domain of HSP90 chaperone/DNA topoisomerase II/histidine kinase"/>
    <property type="match status" value="1"/>
</dbReference>
<feature type="transmembrane region" description="Helical" evidence="10">
    <location>
        <begin position="55"/>
        <end position="79"/>
    </location>
</feature>
<feature type="transmembrane region" description="Helical" evidence="10">
    <location>
        <begin position="91"/>
        <end position="113"/>
    </location>
</feature>